<name>A0A6L6PQZ6_9BURK</name>
<gene>
    <name evidence="2" type="ORF">GM676_26400</name>
</gene>
<evidence type="ECO:0000256" key="1">
    <source>
        <dbReference type="SAM" id="MobiDB-lite"/>
    </source>
</evidence>
<dbReference type="Proteomes" id="UP000475582">
    <property type="component" value="Unassembled WGS sequence"/>
</dbReference>
<comment type="caution">
    <text evidence="2">The sequence shown here is derived from an EMBL/GenBank/DDBJ whole genome shotgun (WGS) entry which is preliminary data.</text>
</comment>
<dbReference type="RefSeq" id="WP_155467185.1">
    <property type="nucleotide sequence ID" value="NZ_WNKY01000047.1"/>
</dbReference>
<evidence type="ECO:0000313" key="3">
    <source>
        <dbReference type="Proteomes" id="UP000475582"/>
    </source>
</evidence>
<accession>A0A6L6PQZ6</accession>
<proteinExistence type="predicted"/>
<reference evidence="2 3" key="1">
    <citation type="submission" date="2019-11" db="EMBL/GenBank/DDBJ databases">
        <title>Type strains purchased from KCTC, JCM and DSMZ.</title>
        <authorList>
            <person name="Lu H."/>
        </authorList>
    </citation>
    <scope>NUCLEOTIDE SEQUENCE [LARGE SCALE GENOMIC DNA]</scope>
    <source>
        <strain evidence="2 3">KCTC 22382</strain>
    </source>
</reference>
<keyword evidence="3" id="KW-1185">Reference proteome</keyword>
<feature type="compositionally biased region" description="Polar residues" evidence="1">
    <location>
        <begin position="1"/>
        <end position="12"/>
    </location>
</feature>
<feature type="region of interest" description="Disordered" evidence="1">
    <location>
        <begin position="86"/>
        <end position="112"/>
    </location>
</feature>
<dbReference type="AlphaFoldDB" id="A0A6L6PQZ6"/>
<organism evidence="2 3">
    <name type="scientific">Duganella radicis</name>
    <dbReference type="NCBI Taxonomy" id="551988"/>
    <lineage>
        <taxon>Bacteria</taxon>
        <taxon>Pseudomonadati</taxon>
        <taxon>Pseudomonadota</taxon>
        <taxon>Betaproteobacteria</taxon>
        <taxon>Burkholderiales</taxon>
        <taxon>Oxalobacteraceae</taxon>
        <taxon>Telluria group</taxon>
        <taxon>Duganella</taxon>
    </lineage>
</organism>
<dbReference type="EMBL" id="WNKY01000047">
    <property type="protein sequence ID" value="MTV41097.1"/>
    <property type="molecule type" value="Genomic_DNA"/>
</dbReference>
<feature type="region of interest" description="Disordered" evidence="1">
    <location>
        <begin position="1"/>
        <end position="27"/>
    </location>
</feature>
<evidence type="ECO:0000313" key="2">
    <source>
        <dbReference type="EMBL" id="MTV41097.1"/>
    </source>
</evidence>
<feature type="compositionally biased region" description="Gly residues" evidence="1">
    <location>
        <begin position="89"/>
        <end position="112"/>
    </location>
</feature>
<protein>
    <submittedName>
        <fullName evidence="2">Uncharacterized protein</fullName>
    </submittedName>
</protein>
<sequence length="149" mass="15199">MAVNFNASVSNSGGIGPSSGETKNFKNDLKNMSTEDVAKLAGDKGLQPWQQKEAMNELVKRLVEMLKQDNDMDPKEKKDFEDLMKLLEGKGGGGGSGAGGAGGGGKGGGAGGIGDKVSQLLQAVGIPPEIADKVGAMFSDNNSKGDGDV</sequence>